<accession>A0ABU0HQJ4</accession>
<feature type="transmembrane region" description="Helical" evidence="1">
    <location>
        <begin position="172"/>
        <end position="194"/>
    </location>
</feature>
<feature type="transmembrane region" description="Helical" evidence="1">
    <location>
        <begin position="90"/>
        <end position="117"/>
    </location>
</feature>
<keyword evidence="3" id="KW-1185">Reference proteome</keyword>
<feature type="transmembrane region" description="Helical" evidence="1">
    <location>
        <begin position="129"/>
        <end position="151"/>
    </location>
</feature>
<dbReference type="Proteomes" id="UP001236369">
    <property type="component" value="Unassembled WGS sequence"/>
</dbReference>
<feature type="transmembrane region" description="Helical" evidence="1">
    <location>
        <begin position="48"/>
        <end position="70"/>
    </location>
</feature>
<name>A0ABU0HQJ4_9HYPH</name>
<protein>
    <recommendedName>
        <fullName evidence="4">DUF2214 domain-containing protein</fullName>
    </recommendedName>
</protein>
<evidence type="ECO:0000256" key="1">
    <source>
        <dbReference type="SAM" id="Phobius"/>
    </source>
</evidence>
<dbReference type="EMBL" id="JAUSVV010000013">
    <property type="protein sequence ID" value="MDQ0444591.1"/>
    <property type="molecule type" value="Genomic_DNA"/>
</dbReference>
<sequence length="271" mass="28536">MRASTLLPVGGILALLLLSGPALAEPHTLPVTAPLTLPLPGFLPPVRVLTLLVGVHLIGLCFGLGGATMLDFWILRWMRWGGLPPEIGRIFLFVSKVCTVGIGLLWLSGLGFLAIYAAEAPEKLQNPKLWAKITVVVVLTLNGLVIHGAILPGILRDIGRPMLDGISGKRTGVFLVSGAVSGVSWYAAFALGLMRELNGTVSYGVLIGLWLAAVAAASVGAYTLWLHLREWSALRRGESGRGAAPDLGRRRSGRIPASQIVRVGPVAGVGV</sequence>
<evidence type="ECO:0000313" key="2">
    <source>
        <dbReference type="EMBL" id="MDQ0444591.1"/>
    </source>
</evidence>
<evidence type="ECO:0008006" key="4">
    <source>
        <dbReference type="Google" id="ProtNLM"/>
    </source>
</evidence>
<reference evidence="2 3" key="1">
    <citation type="submission" date="2023-07" db="EMBL/GenBank/DDBJ databases">
        <title>Genomic Encyclopedia of Type Strains, Phase IV (KMG-IV): sequencing the most valuable type-strain genomes for metagenomic binning, comparative biology and taxonomic classification.</title>
        <authorList>
            <person name="Goeker M."/>
        </authorList>
    </citation>
    <scope>NUCLEOTIDE SEQUENCE [LARGE SCALE GENOMIC DNA]</scope>
    <source>
        <strain evidence="2 3">DSM 19562</strain>
    </source>
</reference>
<gene>
    <name evidence="2" type="ORF">QO016_004104</name>
</gene>
<keyword evidence="1" id="KW-0472">Membrane</keyword>
<proteinExistence type="predicted"/>
<evidence type="ECO:0000313" key="3">
    <source>
        <dbReference type="Proteomes" id="UP001236369"/>
    </source>
</evidence>
<organism evidence="2 3">
    <name type="scientific">Methylobacterium persicinum</name>
    <dbReference type="NCBI Taxonomy" id="374426"/>
    <lineage>
        <taxon>Bacteria</taxon>
        <taxon>Pseudomonadati</taxon>
        <taxon>Pseudomonadota</taxon>
        <taxon>Alphaproteobacteria</taxon>
        <taxon>Hyphomicrobiales</taxon>
        <taxon>Methylobacteriaceae</taxon>
        <taxon>Methylobacterium</taxon>
    </lineage>
</organism>
<comment type="caution">
    <text evidence="2">The sequence shown here is derived from an EMBL/GenBank/DDBJ whole genome shotgun (WGS) entry which is preliminary data.</text>
</comment>
<feature type="transmembrane region" description="Helical" evidence="1">
    <location>
        <begin position="200"/>
        <end position="226"/>
    </location>
</feature>
<keyword evidence="1" id="KW-0812">Transmembrane</keyword>
<keyword evidence="1" id="KW-1133">Transmembrane helix</keyword>